<dbReference type="GO" id="GO:0006355">
    <property type="term" value="P:regulation of DNA-templated transcription"/>
    <property type="evidence" value="ECO:0007669"/>
    <property type="project" value="TreeGrafter"/>
</dbReference>
<feature type="compositionally biased region" description="Low complexity" evidence="12">
    <location>
        <begin position="434"/>
        <end position="454"/>
    </location>
</feature>
<feature type="region of interest" description="Disordered" evidence="12">
    <location>
        <begin position="104"/>
        <end position="133"/>
    </location>
</feature>
<organism evidence="14 15">
    <name type="scientific">Truncatella angustata</name>
    <dbReference type="NCBI Taxonomy" id="152316"/>
    <lineage>
        <taxon>Eukaryota</taxon>
        <taxon>Fungi</taxon>
        <taxon>Dikarya</taxon>
        <taxon>Ascomycota</taxon>
        <taxon>Pezizomycotina</taxon>
        <taxon>Sordariomycetes</taxon>
        <taxon>Xylariomycetidae</taxon>
        <taxon>Amphisphaeriales</taxon>
        <taxon>Sporocadaceae</taxon>
        <taxon>Truncatella</taxon>
    </lineage>
</organism>
<evidence type="ECO:0000313" key="14">
    <source>
        <dbReference type="EMBL" id="KAH6656793.1"/>
    </source>
</evidence>
<keyword evidence="6 11" id="KW-0156">Chromatin regulator</keyword>
<dbReference type="SMART" id="SM01408">
    <property type="entry name" value="ING"/>
    <property type="match status" value="1"/>
</dbReference>
<feature type="binding site" evidence="9">
    <location>
        <position position="627"/>
    </location>
    <ligand>
        <name>Zn(2+)</name>
        <dbReference type="ChEBI" id="CHEBI:29105"/>
        <label>1</label>
    </ligand>
</feature>
<evidence type="ECO:0000256" key="8">
    <source>
        <dbReference type="PIRSR" id="PIRSR628651-50"/>
    </source>
</evidence>
<feature type="binding site" evidence="9">
    <location>
        <position position="640"/>
    </location>
    <ligand>
        <name>Zn(2+)</name>
        <dbReference type="ChEBI" id="CHEBI:29105"/>
        <label>2</label>
    </ligand>
</feature>
<feature type="binding site" evidence="9">
    <location>
        <position position="672"/>
    </location>
    <ligand>
        <name>Zn(2+)</name>
        <dbReference type="ChEBI" id="CHEBI:29105"/>
        <label>2</label>
    </ligand>
</feature>
<evidence type="ECO:0000256" key="5">
    <source>
        <dbReference type="ARBA" id="ARBA00022833"/>
    </source>
</evidence>
<name>A0A9P9A013_9PEZI</name>
<feature type="compositionally biased region" description="Polar residues" evidence="12">
    <location>
        <begin position="514"/>
        <end position="524"/>
    </location>
</feature>
<evidence type="ECO:0000256" key="3">
    <source>
        <dbReference type="ARBA" id="ARBA00022723"/>
    </source>
</evidence>
<evidence type="ECO:0000256" key="11">
    <source>
        <dbReference type="RuleBase" id="RU361213"/>
    </source>
</evidence>
<dbReference type="Gene3D" id="3.30.40.10">
    <property type="entry name" value="Zinc/RING finger domain, C3HC4 (zinc finger)"/>
    <property type="match status" value="1"/>
</dbReference>
<dbReference type="InterPro" id="IPR013083">
    <property type="entry name" value="Znf_RING/FYVE/PHD"/>
</dbReference>
<feature type="site" description="Histone H3K4me3 binding" evidence="8">
    <location>
        <position position="637"/>
    </location>
</feature>
<evidence type="ECO:0000256" key="1">
    <source>
        <dbReference type="ARBA" id="ARBA00004123"/>
    </source>
</evidence>
<feature type="compositionally biased region" description="Basic and acidic residues" evidence="12">
    <location>
        <begin position="275"/>
        <end position="292"/>
    </location>
</feature>
<comment type="similarity">
    <text evidence="2 11">Belongs to the ING family.</text>
</comment>
<accession>A0A9P9A013</accession>
<feature type="compositionally biased region" description="Polar residues" evidence="12">
    <location>
        <begin position="407"/>
        <end position="416"/>
    </location>
</feature>
<feature type="compositionally biased region" description="Polar residues" evidence="12">
    <location>
        <begin position="455"/>
        <end position="466"/>
    </location>
</feature>
<evidence type="ECO:0000256" key="2">
    <source>
        <dbReference type="ARBA" id="ARBA00010210"/>
    </source>
</evidence>
<dbReference type="AlphaFoldDB" id="A0A9P9A013"/>
<keyword evidence="7 11" id="KW-0539">Nucleus</keyword>
<protein>
    <recommendedName>
        <fullName evidence="11">Chromatin modification-related protein</fullName>
    </recommendedName>
</protein>
<dbReference type="SMART" id="SM00249">
    <property type="entry name" value="PHD"/>
    <property type="match status" value="1"/>
</dbReference>
<feature type="compositionally biased region" description="Basic and acidic residues" evidence="12">
    <location>
        <begin position="526"/>
        <end position="535"/>
    </location>
</feature>
<dbReference type="Proteomes" id="UP000758603">
    <property type="component" value="Unassembled WGS sequence"/>
</dbReference>
<evidence type="ECO:0000259" key="13">
    <source>
        <dbReference type="PROSITE" id="PS50016"/>
    </source>
</evidence>
<dbReference type="PROSITE" id="PS50016">
    <property type="entry name" value="ZF_PHD_2"/>
    <property type="match status" value="1"/>
</dbReference>
<reference evidence="14" key="1">
    <citation type="journal article" date="2021" name="Nat. Commun.">
        <title>Genetic determinants of endophytism in the Arabidopsis root mycobiome.</title>
        <authorList>
            <person name="Mesny F."/>
            <person name="Miyauchi S."/>
            <person name="Thiergart T."/>
            <person name="Pickel B."/>
            <person name="Atanasova L."/>
            <person name="Karlsson M."/>
            <person name="Huettel B."/>
            <person name="Barry K.W."/>
            <person name="Haridas S."/>
            <person name="Chen C."/>
            <person name="Bauer D."/>
            <person name="Andreopoulos W."/>
            <person name="Pangilinan J."/>
            <person name="LaButti K."/>
            <person name="Riley R."/>
            <person name="Lipzen A."/>
            <person name="Clum A."/>
            <person name="Drula E."/>
            <person name="Henrissat B."/>
            <person name="Kohler A."/>
            <person name="Grigoriev I.V."/>
            <person name="Martin F.M."/>
            <person name="Hacquard S."/>
        </authorList>
    </citation>
    <scope>NUCLEOTIDE SEQUENCE</scope>
    <source>
        <strain evidence="14">MPI-SDFR-AT-0073</strain>
    </source>
</reference>
<dbReference type="OrthoDB" id="4173905at2759"/>
<dbReference type="RefSeq" id="XP_045961027.1">
    <property type="nucleotide sequence ID" value="XM_046106686.1"/>
</dbReference>
<feature type="compositionally biased region" description="Low complexity" evidence="12">
    <location>
        <begin position="355"/>
        <end position="370"/>
    </location>
</feature>
<dbReference type="InterPro" id="IPR001965">
    <property type="entry name" value="Znf_PHD"/>
</dbReference>
<dbReference type="GO" id="GO:0033698">
    <property type="term" value="C:Rpd3L complex"/>
    <property type="evidence" value="ECO:0007669"/>
    <property type="project" value="TreeGrafter"/>
</dbReference>
<dbReference type="Gene3D" id="6.10.140.1740">
    <property type="match status" value="1"/>
</dbReference>
<evidence type="ECO:0000256" key="9">
    <source>
        <dbReference type="PIRSR" id="PIRSR628651-51"/>
    </source>
</evidence>
<keyword evidence="3 9" id="KW-0479">Metal-binding</keyword>
<comment type="subcellular location">
    <subcellularLocation>
        <location evidence="1 11">Nucleus</location>
    </subcellularLocation>
</comment>
<comment type="domain">
    <text evidence="11">The PHD-type zinc finger mediates the binding to H3K4me3.</text>
</comment>
<evidence type="ECO:0000256" key="4">
    <source>
        <dbReference type="ARBA" id="ARBA00022771"/>
    </source>
</evidence>
<feature type="compositionally biased region" description="Basic and acidic residues" evidence="12">
    <location>
        <begin position="326"/>
        <end position="337"/>
    </location>
</feature>
<feature type="binding site" evidence="9">
    <location>
        <position position="645"/>
    </location>
    <ligand>
        <name>Zn(2+)</name>
        <dbReference type="ChEBI" id="CHEBI:29105"/>
        <label>2</label>
    </ligand>
</feature>
<feature type="binding site" evidence="9">
    <location>
        <position position="654"/>
    </location>
    <ligand>
        <name>Zn(2+)</name>
        <dbReference type="ChEBI" id="CHEBI:29105"/>
        <label>1</label>
    </ligand>
</feature>
<dbReference type="InterPro" id="IPR024610">
    <property type="entry name" value="ING_N_histone-binding"/>
</dbReference>
<comment type="caution">
    <text evidence="14">The sequence shown here is derived from an EMBL/GenBank/DDBJ whole genome shotgun (WGS) entry which is preliminary data.</text>
</comment>
<dbReference type="GeneID" id="70135577"/>
<feature type="compositionally biased region" description="Polar residues" evidence="12">
    <location>
        <begin position="116"/>
        <end position="133"/>
    </location>
</feature>
<dbReference type="InterPro" id="IPR019786">
    <property type="entry name" value="Zinc_finger_PHD-type_CS"/>
</dbReference>
<dbReference type="Pfam" id="PF12998">
    <property type="entry name" value="ING"/>
    <property type="match status" value="1"/>
</dbReference>
<gene>
    <name evidence="14" type="ORF">BKA67DRAFT_655102</name>
</gene>
<feature type="compositionally biased region" description="Polar residues" evidence="12">
    <location>
        <begin position="17"/>
        <end position="35"/>
    </location>
</feature>
<dbReference type="InterPro" id="IPR019787">
    <property type="entry name" value="Znf_PHD-finger"/>
</dbReference>
<feature type="site" description="Histone H3K4me3 binding" evidence="8">
    <location>
        <position position="641"/>
    </location>
</feature>
<evidence type="ECO:0000313" key="15">
    <source>
        <dbReference type="Proteomes" id="UP000758603"/>
    </source>
</evidence>
<feature type="region of interest" description="Disordered" evidence="12">
    <location>
        <begin position="264"/>
        <end position="474"/>
    </location>
</feature>
<keyword evidence="5 9" id="KW-0862">Zinc</keyword>
<evidence type="ECO:0000256" key="7">
    <source>
        <dbReference type="ARBA" id="ARBA00023242"/>
    </source>
</evidence>
<feature type="region of interest" description="Disordered" evidence="12">
    <location>
        <begin position="495"/>
        <end position="594"/>
    </location>
</feature>
<feature type="site" description="Histone H3K4me3 binding" evidence="8">
    <location>
        <position position="626"/>
    </location>
</feature>
<feature type="region of interest" description="Disordered" evidence="12">
    <location>
        <begin position="1"/>
        <end position="51"/>
    </location>
</feature>
<dbReference type="PANTHER" id="PTHR10333">
    <property type="entry name" value="INHIBITOR OF GROWTH PROTEIN"/>
    <property type="match status" value="1"/>
</dbReference>
<feature type="compositionally biased region" description="Low complexity" evidence="12">
    <location>
        <begin position="538"/>
        <end position="551"/>
    </location>
</feature>
<feature type="site" description="Histone H3K4me3 binding" evidence="8">
    <location>
        <position position="649"/>
    </location>
</feature>
<dbReference type="GO" id="GO:0008270">
    <property type="term" value="F:zinc ion binding"/>
    <property type="evidence" value="ECO:0007669"/>
    <property type="project" value="UniProtKB-KW"/>
</dbReference>
<evidence type="ECO:0000256" key="6">
    <source>
        <dbReference type="ARBA" id="ARBA00022853"/>
    </source>
</evidence>
<sequence>MKTAKPSQPEPIAGTGAATSSRRQPARQARTNPPRSSLLAGPVAGRDAHGHDQPIDIFPAITHFTDAITSLPKDLVRHFTLLKEVDAKIFQPEEKLFQLVGDALKSSPPEPRVVSDGSSSIAPTSAPMSAQNSINGSLPAAPSNDPNYNAAIYGPENVPRRQLFRETAFKIQEMLVSLEEKNHVISTANEALSKHLARIDNVWPHLQGEFSDEAKWGSNTHWAYPENRISRANATERSRRDGAQAITAAAQALAEEAAARTEARKQAVAAKKKQHQDSDVDAEHEKKGETTKKAGKSRKAAEASAPIGLGITTETNGNPPPKKRRVNNDKDKDKDKATTNGGQPMERALSSVFGNNNNPSSSSKTKNSSPRATPAPDAAASKKRKALPTVNGGSQSKKSKNGLPTALSPSVTSSPIVPNFDPRTIGRNSPVPVPVLARPAASRARNNSTASNLAQRPSSSASNRPNGTAVPLPELPTVLSGRVVIETKPTKETPIPVKIENVPKEDIPQPPIVANTTQNGSRKNSIAKEDAEPKAEAVQTPVQTVTSVVTTKSGRASKPSTPALGNFPEAARSRSSRNTQAGGAKRSHKKGASIQAALAAQTVDEDANGSAHGDDEGDIDANEPRYCYCNGVSYGEMVACDADDCEKEWFHLGCVGLRSAPSSSTKWYCDNCKIRMKNGKKVNGR</sequence>
<feature type="binding site" evidence="9">
    <location>
        <position position="669"/>
    </location>
    <ligand>
        <name>Zn(2+)</name>
        <dbReference type="ChEBI" id="CHEBI:29105"/>
        <label>2</label>
    </ligand>
</feature>
<dbReference type="GO" id="GO:0006325">
    <property type="term" value="P:chromatin organization"/>
    <property type="evidence" value="ECO:0007669"/>
    <property type="project" value="UniProtKB-KW"/>
</dbReference>
<evidence type="ECO:0000256" key="10">
    <source>
        <dbReference type="PROSITE-ProRule" id="PRU00146"/>
    </source>
</evidence>
<dbReference type="InterPro" id="IPR011011">
    <property type="entry name" value="Znf_FYVE_PHD"/>
</dbReference>
<dbReference type="PANTHER" id="PTHR10333:SF42">
    <property type="entry name" value="INHIBITOR OF GROWTH PROTEIN 5"/>
    <property type="match status" value="1"/>
</dbReference>
<feature type="binding site" evidence="9">
    <location>
        <position position="629"/>
    </location>
    <ligand>
        <name>Zn(2+)</name>
        <dbReference type="ChEBI" id="CHEBI:29105"/>
        <label>1</label>
    </ligand>
</feature>
<dbReference type="InterPro" id="IPR028651">
    <property type="entry name" value="ING_fam"/>
</dbReference>
<feature type="domain" description="PHD-type" evidence="13">
    <location>
        <begin position="624"/>
        <end position="675"/>
    </location>
</feature>
<feature type="binding site" evidence="9">
    <location>
        <position position="651"/>
    </location>
    <ligand>
        <name>Zn(2+)</name>
        <dbReference type="ChEBI" id="CHEBI:29105"/>
        <label>1</label>
    </ligand>
</feature>
<keyword evidence="15" id="KW-1185">Reference proteome</keyword>
<comment type="subunit">
    <text evidence="11">Component of an histone acetyltransferase complex. Interacts with H3K4me3 and to a lesser extent with H3K4me2.</text>
</comment>
<dbReference type="CDD" id="cd15505">
    <property type="entry name" value="PHD_ING"/>
    <property type="match status" value="1"/>
</dbReference>
<dbReference type="EMBL" id="JAGPXC010000002">
    <property type="protein sequence ID" value="KAH6656793.1"/>
    <property type="molecule type" value="Genomic_DNA"/>
</dbReference>
<dbReference type="GO" id="GO:0070210">
    <property type="term" value="C:Rpd3L-Expanded complex"/>
    <property type="evidence" value="ECO:0007669"/>
    <property type="project" value="TreeGrafter"/>
</dbReference>
<proteinExistence type="inferred from homology"/>
<dbReference type="PROSITE" id="PS01359">
    <property type="entry name" value="ZF_PHD_1"/>
    <property type="match status" value="1"/>
</dbReference>
<keyword evidence="4 10" id="KW-0863">Zinc-finger</keyword>
<dbReference type="SUPFAM" id="SSF57903">
    <property type="entry name" value="FYVE/PHD zinc finger"/>
    <property type="match status" value="1"/>
</dbReference>
<evidence type="ECO:0000256" key="12">
    <source>
        <dbReference type="SAM" id="MobiDB-lite"/>
    </source>
</evidence>
<comment type="function">
    <text evidence="11">Component of an histone acetyltransferase complex.</text>
</comment>